<evidence type="ECO:0000313" key="4">
    <source>
        <dbReference type="Proteomes" id="UP000799302"/>
    </source>
</evidence>
<gene>
    <name evidence="3" type="ORF">BT63DRAFT_461188</name>
</gene>
<protein>
    <submittedName>
        <fullName evidence="3">Uncharacterized protein</fullName>
    </submittedName>
</protein>
<feature type="transmembrane region" description="Helical" evidence="2">
    <location>
        <begin position="169"/>
        <end position="192"/>
    </location>
</feature>
<evidence type="ECO:0000256" key="1">
    <source>
        <dbReference type="SAM" id="MobiDB-lite"/>
    </source>
</evidence>
<reference evidence="3" key="1">
    <citation type="journal article" date="2020" name="Stud. Mycol.">
        <title>101 Dothideomycetes genomes: a test case for predicting lifestyles and emergence of pathogens.</title>
        <authorList>
            <person name="Haridas S."/>
            <person name="Albert R."/>
            <person name="Binder M."/>
            <person name="Bloem J."/>
            <person name="Labutti K."/>
            <person name="Salamov A."/>
            <person name="Andreopoulos B."/>
            <person name="Baker S."/>
            <person name="Barry K."/>
            <person name="Bills G."/>
            <person name="Bluhm B."/>
            <person name="Cannon C."/>
            <person name="Castanera R."/>
            <person name="Culley D."/>
            <person name="Daum C."/>
            <person name="Ezra D."/>
            <person name="Gonzalez J."/>
            <person name="Henrissat B."/>
            <person name="Kuo A."/>
            <person name="Liang C."/>
            <person name="Lipzen A."/>
            <person name="Lutzoni F."/>
            <person name="Magnuson J."/>
            <person name="Mondo S."/>
            <person name="Nolan M."/>
            <person name="Ohm R."/>
            <person name="Pangilinan J."/>
            <person name="Park H.-J."/>
            <person name="Ramirez L."/>
            <person name="Alfaro M."/>
            <person name="Sun H."/>
            <person name="Tritt A."/>
            <person name="Yoshinaga Y."/>
            <person name="Zwiers L.-H."/>
            <person name="Turgeon B."/>
            <person name="Goodwin S."/>
            <person name="Spatafora J."/>
            <person name="Crous P."/>
            <person name="Grigoriev I."/>
        </authorList>
    </citation>
    <scope>NUCLEOTIDE SEQUENCE</scope>
    <source>
        <strain evidence="3">CBS 115976</strain>
    </source>
</reference>
<evidence type="ECO:0000256" key="2">
    <source>
        <dbReference type="SAM" id="Phobius"/>
    </source>
</evidence>
<accession>A0A6A6TUF2</accession>
<name>A0A6A6TUF2_9PEZI</name>
<dbReference type="AlphaFoldDB" id="A0A6A6TUF2"/>
<dbReference type="OrthoDB" id="3539644at2759"/>
<feature type="region of interest" description="Disordered" evidence="1">
    <location>
        <begin position="1"/>
        <end position="34"/>
    </location>
</feature>
<evidence type="ECO:0000313" key="3">
    <source>
        <dbReference type="EMBL" id="KAF2663462.1"/>
    </source>
</evidence>
<keyword evidence="2" id="KW-1133">Transmembrane helix</keyword>
<dbReference type="Proteomes" id="UP000799302">
    <property type="component" value="Unassembled WGS sequence"/>
</dbReference>
<sequence length="560" mass="61060">MSSTHSCDPLLTSQDDEFDGELTPPSSSSGSISSAFQWLHSAESRITPAAVERERALTSYTDSISSTPPLSATEWQSDTLSETSEAHLLLDDDPTGHFSRVETAPAISSSFLTYPYEKDPPPQSHKPNAFVPYTDDTPTTPKDIKIKVQQKEPTLPDGERCKTSSHSCYQVVIVIAFVAIFTFSTVATFLAVQRGRSGMFFGCRTTDFVSRNYQMQTPEHFDFSQSKQQNSGLPRRFSGTVRVLTGPRNQKDDLNVSITSTVSDLWGQNIVAGWRPSRFSSCAEASLYFRPGLEISSFKVAAQKLNLILSSDLLITDKTTISLNNGVIVSQKFPSSREIYIDTKSTRISGTFKLLDLLSIKTASGSLSIDINAQNALKGPYKPAVLNIESKSGAVDIKYPGRASTIPDREYHSTIVVRSGSVRGRLIHGKKTVIDIKSGNLNLQILPYAAQRGSSALTTKMASGFSRITVLQPTIGAIRNMHSSHSAKSGRLELRYPDEWQGQIVGTAKSGSISLKGIELDVYSQTTKGSNKHVQARKGHGKNKLDFDISSGSVDVKIGA</sequence>
<keyword evidence="4" id="KW-1185">Reference proteome</keyword>
<proteinExistence type="predicted"/>
<keyword evidence="2" id="KW-0812">Transmembrane</keyword>
<keyword evidence="2" id="KW-0472">Membrane</keyword>
<organism evidence="3 4">
    <name type="scientific">Microthyrium microscopicum</name>
    <dbReference type="NCBI Taxonomy" id="703497"/>
    <lineage>
        <taxon>Eukaryota</taxon>
        <taxon>Fungi</taxon>
        <taxon>Dikarya</taxon>
        <taxon>Ascomycota</taxon>
        <taxon>Pezizomycotina</taxon>
        <taxon>Dothideomycetes</taxon>
        <taxon>Dothideomycetes incertae sedis</taxon>
        <taxon>Microthyriales</taxon>
        <taxon>Microthyriaceae</taxon>
        <taxon>Microthyrium</taxon>
    </lineage>
</organism>
<dbReference type="EMBL" id="MU004245">
    <property type="protein sequence ID" value="KAF2663462.1"/>
    <property type="molecule type" value="Genomic_DNA"/>
</dbReference>